<reference evidence="2" key="1">
    <citation type="submission" date="2020-01" db="EMBL/GenBank/DDBJ databases">
        <title>Insect and environment-associated Actinomycetes.</title>
        <authorList>
            <person name="Currrie C."/>
            <person name="Chevrette M."/>
            <person name="Carlson C."/>
            <person name="Stubbendieck R."/>
            <person name="Wendt-Pienkowski E."/>
        </authorList>
    </citation>
    <scope>NUCLEOTIDE SEQUENCE</scope>
    <source>
        <strain evidence="2">SID12501</strain>
    </source>
</reference>
<comment type="caution">
    <text evidence="2">The sequence shown here is derived from an EMBL/GenBank/DDBJ whole genome shotgun (WGS) entry which is preliminary data.</text>
</comment>
<proteinExistence type="predicted"/>
<protein>
    <submittedName>
        <fullName evidence="2">Uncharacterized protein</fullName>
    </submittedName>
</protein>
<dbReference type="AlphaFoldDB" id="A0A6B3C3P9"/>
<evidence type="ECO:0000313" key="2">
    <source>
        <dbReference type="EMBL" id="NEC90870.1"/>
    </source>
</evidence>
<organism evidence="2">
    <name type="scientific">Streptomyces sp. SID12501</name>
    <dbReference type="NCBI Taxonomy" id="2706042"/>
    <lineage>
        <taxon>Bacteria</taxon>
        <taxon>Bacillati</taxon>
        <taxon>Actinomycetota</taxon>
        <taxon>Actinomycetes</taxon>
        <taxon>Kitasatosporales</taxon>
        <taxon>Streptomycetaceae</taxon>
        <taxon>Streptomyces</taxon>
    </lineage>
</organism>
<feature type="region of interest" description="Disordered" evidence="1">
    <location>
        <begin position="1"/>
        <end position="26"/>
    </location>
</feature>
<gene>
    <name evidence="2" type="ORF">G3I71_34875</name>
</gene>
<evidence type="ECO:0000256" key="1">
    <source>
        <dbReference type="SAM" id="MobiDB-lite"/>
    </source>
</evidence>
<feature type="region of interest" description="Disordered" evidence="1">
    <location>
        <begin position="42"/>
        <end position="63"/>
    </location>
</feature>
<name>A0A6B3C3P9_9ACTN</name>
<sequence>MSAIEGASTSSSTSTSIGTPRSKPYAVSGVSMRDLLASCAAARAISTPPRPPEAPVRQQPKAA</sequence>
<accession>A0A6B3C3P9</accession>
<dbReference type="EMBL" id="JAAGLU010000036">
    <property type="protein sequence ID" value="NEC90870.1"/>
    <property type="molecule type" value="Genomic_DNA"/>
</dbReference>